<keyword evidence="2" id="KW-1185">Reference proteome</keyword>
<dbReference type="Proteomes" id="UP001179952">
    <property type="component" value="Unassembled WGS sequence"/>
</dbReference>
<evidence type="ECO:0000313" key="1">
    <source>
        <dbReference type="EMBL" id="KAK1256552.1"/>
    </source>
</evidence>
<dbReference type="EMBL" id="JAUJYN010000114">
    <property type="protein sequence ID" value="KAK1256552.1"/>
    <property type="molecule type" value="Genomic_DNA"/>
</dbReference>
<proteinExistence type="predicted"/>
<dbReference type="AlphaFoldDB" id="A0AAV8ZV54"/>
<dbReference type="PANTHER" id="PTHR15140">
    <property type="entry name" value="TUBULIN-SPECIFIC CHAPERONE E"/>
    <property type="match status" value="1"/>
</dbReference>
<dbReference type="PANTHER" id="PTHR15140:SF37">
    <property type="entry name" value="UBIQUITIN-LIKE DOMAIN-CONTAINING PROTEIN"/>
    <property type="match status" value="1"/>
</dbReference>
<name>A0AAV8ZV54_ACOGR</name>
<dbReference type="SUPFAM" id="SSF52047">
    <property type="entry name" value="RNI-like"/>
    <property type="match status" value="1"/>
</dbReference>
<sequence>MLGKLPSLRFLQIFPSSGDEHGIWQMKKGDFPQLQVLKLYGVSIIQEWTVDDGALPQLQRLHIDCSPDLKMLPDGLRHISTLRQLSLDIERGSPMESRVKKETGEDWDKIKHVPMIEIEFFNNPLFWS</sequence>
<reference evidence="1" key="2">
    <citation type="submission" date="2023-06" db="EMBL/GenBank/DDBJ databases">
        <authorList>
            <person name="Ma L."/>
            <person name="Liu K.-W."/>
            <person name="Li Z."/>
            <person name="Hsiao Y.-Y."/>
            <person name="Qi Y."/>
            <person name="Fu T."/>
            <person name="Tang G."/>
            <person name="Zhang D."/>
            <person name="Sun W.-H."/>
            <person name="Liu D.-K."/>
            <person name="Li Y."/>
            <person name="Chen G.-Z."/>
            <person name="Liu X.-D."/>
            <person name="Liao X.-Y."/>
            <person name="Jiang Y.-T."/>
            <person name="Yu X."/>
            <person name="Hao Y."/>
            <person name="Huang J."/>
            <person name="Zhao X.-W."/>
            <person name="Ke S."/>
            <person name="Chen Y.-Y."/>
            <person name="Wu W.-L."/>
            <person name="Hsu J.-L."/>
            <person name="Lin Y.-F."/>
            <person name="Huang M.-D."/>
            <person name="Li C.-Y."/>
            <person name="Huang L."/>
            <person name="Wang Z.-W."/>
            <person name="Zhao X."/>
            <person name="Zhong W.-Y."/>
            <person name="Peng D.-H."/>
            <person name="Ahmad S."/>
            <person name="Lan S."/>
            <person name="Zhang J.-S."/>
            <person name="Tsai W.-C."/>
            <person name="Van De Peer Y."/>
            <person name="Liu Z.-J."/>
        </authorList>
    </citation>
    <scope>NUCLEOTIDE SEQUENCE</scope>
    <source>
        <strain evidence="1">SCP</strain>
        <tissue evidence="1">Leaves</tissue>
    </source>
</reference>
<accession>A0AAV8ZV54</accession>
<protein>
    <submittedName>
        <fullName evidence="1">Disease resistance protein</fullName>
    </submittedName>
</protein>
<comment type="caution">
    <text evidence="1">The sequence shown here is derived from an EMBL/GenBank/DDBJ whole genome shotgun (WGS) entry which is preliminary data.</text>
</comment>
<dbReference type="InterPro" id="IPR032675">
    <property type="entry name" value="LRR_dom_sf"/>
</dbReference>
<evidence type="ECO:0000313" key="2">
    <source>
        <dbReference type="Proteomes" id="UP001179952"/>
    </source>
</evidence>
<gene>
    <name evidence="1" type="ORF">QJS04_geneDACA024772</name>
</gene>
<organism evidence="1 2">
    <name type="scientific">Acorus gramineus</name>
    <name type="common">Dwarf sweet flag</name>
    <dbReference type="NCBI Taxonomy" id="55184"/>
    <lineage>
        <taxon>Eukaryota</taxon>
        <taxon>Viridiplantae</taxon>
        <taxon>Streptophyta</taxon>
        <taxon>Embryophyta</taxon>
        <taxon>Tracheophyta</taxon>
        <taxon>Spermatophyta</taxon>
        <taxon>Magnoliopsida</taxon>
        <taxon>Liliopsida</taxon>
        <taxon>Acoraceae</taxon>
        <taxon>Acorus</taxon>
    </lineage>
</organism>
<dbReference type="Gene3D" id="3.80.10.10">
    <property type="entry name" value="Ribonuclease Inhibitor"/>
    <property type="match status" value="1"/>
</dbReference>
<reference evidence="1" key="1">
    <citation type="journal article" date="2023" name="Nat. Commun.">
        <title>Diploid and tetraploid genomes of Acorus and the evolution of monocots.</title>
        <authorList>
            <person name="Ma L."/>
            <person name="Liu K.W."/>
            <person name="Li Z."/>
            <person name="Hsiao Y.Y."/>
            <person name="Qi Y."/>
            <person name="Fu T."/>
            <person name="Tang G.D."/>
            <person name="Zhang D."/>
            <person name="Sun W.H."/>
            <person name="Liu D.K."/>
            <person name="Li Y."/>
            <person name="Chen G.Z."/>
            <person name="Liu X.D."/>
            <person name="Liao X.Y."/>
            <person name="Jiang Y.T."/>
            <person name="Yu X."/>
            <person name="Hao Y."/>
            <person name="Huang J."/>
            <person name="Zhao X.W."/>
            <person name="Ke S."/>
            <person name="Chen Y.Y."/>
            <person name="Wu W.L."/>
            <person name="Hsu J.L."/>
            <person name="Lin Y.F."/>
            <person name="Huang M.D."/>
            <person name="Li C.Y."/>
            <person name="Huang L."/>
            <person name="Wang Z.W."/>
            <person name="Zhao X."/>
            <person name="Zhong W.Y."/>
            <person name="Peng D.H."/>
            <person name="Ahmad S."/>
            <person name="Lan S."/>
            <person name="Zhang J.S."/>
            <person name="Tsai W.C."/>
            <person name="Van de Peer Y."/>
            <person name="Liu Z.J."/>
        </authorList>
    </citation>
    <scope>NUCLEOTIDE SEQUENCE</scope>
    <source>
        <strain evidence="1">SCP</strain>
    </source>
</reference>